<feature type="domain" description="Factor of DNA methylation 1-5/IDN2" evidence="1">
    <location>
        <begin position="30"/>
        <end position="146"/>
    </location>
</feature>
<dbReference type="Proteomes" id="UP001141552">
    <property type="component" value="Unassembled WGS sequence"/>
</dbReference>
<proteinExistence type="predicted"/>
<protein>
    <recommendedName>
        <fullName evidence="1">Factor of DNA methylation 1-5/IDN2 domain-containing protein</fullName>
    </recommendedName>
</protein>
<dbReference type="PANTHER" id="PTHR21596:SF82">
    <property type="entry name" value="FACTOR OF DNA METHYLATION 5-LIKE"/>
    <property type="match status" value="1"/>
</dbReference>
<dbReference type="OrthoDB" id="1892195at2759"/>
<sequence>MCNVELQDARDELLQYVTDTPDDQTMIGIRRMGEVDPKPFVDVCRLRFLEEDHCMVKSMEACSLWQTHVNDPNWYPFERVVVDGKEQEIINKNDQKIQELRNEWGEGAYEAVATALMELNEYNPSGRYIVSELWNFKEQRKASQWEIHS</sequence>
<dbReference type="GO" id="GO:0080188">
    <property type="term" value="P:gene silencing by siRNA-directed DNA methylation"/>
    <property type="evidence" value="ECO:0007669"/>
    <property type="project" value="InterPro"/>
</dbReference>
<keyword evidence="3" id="KW-1185">Reference proteome</keyword>
<evidence type="ECO:0000259" key="1">
    <source>
        <dbReference type="Pfam" id="PF03469"/>
    </source>
</evidence>
<dbReference type="Pfam" id="PF03469">
    <property type="entry name" value="XH"/>
    <property type="match status" value="1"/>
</dbReference>
<dbReference type="EMBL" id="JAKUCV010006349">
    <property type="protein sequence ID" value="KAJ4827725.1"/>
    <property type="molecule type" value="Genomic_DNA"/>
</dbReference>
<comment type="caution">
    <text evidence="2">The sequence shown here is derived from an EMBL/GenBank/DDBJ whole genome shotgun (WGS) entry which is preliminary data.</text>
</comment>
<dbReference type="AlphaFoldDB" id="A0A9Q0FA71"/>
<evidence type="ECO:0000313" key="2">
    <source>
        <dbReference type="EMBL" id="KAJ4827725.1"/>
    </source>
</evidence>
<accession>A0A9Q0FA71</accession>
<evidence type="ECO:0000313" key="3">
    <source>
        <dbReference type="Proteomes" id="UP001141552"/>
    </source>
</evidence>
<organism evidence="2 3">
    <name type="scientific">Turnera subulata</name>
    <dbReference type="NCBI Taxonomy" id="218843"/>
    <lineage>
        <taxon>Eukaryota</taxon>
        <taxon>Viridiplantae</taxon>
        <taxon>Streptophyta</taxon>
        <taxon>Embryophyta</taxon>
        <taxon>Tracheophyta</taxon>
        <taxon>Spermatophyta</taxon>
        <taxon>Magnoliopsida</taxon>
        <taxon>eudicotyledons</taxon>
        <taxon>Gunneridae</taxon>
        <taxon>Pentapetalae</taxon>
        <taxon>rosids</taxon>
        <taxon>fabids</taxon>
        <taxon>Malpighiales</taxon>
        <taxon>Passifloraceae</taxon>
        <taxon>Turnera</taxon>
    </lineage>
</organism>
<dbReference type="PANTHER" id="PTHR21596">
    <property type="entry name" value="RIBONUCLEASE P SUBUNIT P38"/>
    <property type="match status" value="1"/>
</dbReference>
<dbReference type="InterPro" id="IPR005379">
    <property type="entry name" value="FDM1-5/IDN2_XH"/>
</dbReference>
<name>A0A9Q0FA71_9ROSI</name>
<dbReference type="InterPro" id="IPR045177">
    <property type="entry name" value="FDM1-5/IDN2"/>
</dbReference>
<reference evidence="2" key="2">
    <citation type="journal article" date="2023" name="Plants (Basel)">
        <title>Annotation of the Turnera subulata (Passifloraceae) Draft Genome Reveals the S-Locus Evolved after the Divergence of Turneroideae from Passifloroideae in a Stepwise Manner.</title>
        <authorList>
            <person name="Henning P.M."/>
            <person name="Roalson E.H."/>
            <person name="Mir W."/>
            <person name="McCubbin A.G."/>
            <person name="Shore J.S."/>
        </authorList>
    </citation>
    <scope>NUCLEOTIDE SEQUENCE</scope>
    <source>
        <strain evidence="2">F60SS</strain>
    </source>
</reference>
<gene>
    <name evidence="2" type="ORF">Tsubulata_046769</name>
</gene>
<reference evidence="2" key="1">
    <citation type="submission" date="2022-02" db="EMBL/GenBank/DDBJ databases">
        <authorList>
            <person name="Henning P.M."/>
            <person name="McCubbin A.G."/>
            <person name="Shore J.S."/>
        </authorList>
    </citation>
    <scope>NUCLEOTIDE SEQUENCE</scope>
    <source>
        <strain evidence="2">F60SS</strain>
        <tissue evidence="2">Leaves</tissue>
    </source>
</reference>